<reference evidence="1 2" key="1">
    <citation type="submission" date="2019-06" db="EMBL/GenBank/DDBJ databases">
        <title>Whole genome shotgun sequence of Nitrobacter winogradskyi NBRC 14297.</title>
        <authorList>
            <person name="Hosoyama A."/>
            <person name="Uohara A."/>
            <person name="Ohji S."/>
            <person name="Ichikawa N."/>
        </authorList>
    </citation>
    <scope>NUCLEOTIDE SEQUENCE [LARGE SCALE GENOMIC DNA]</scope>
    <source>
        <strain evidence="1 2">NBRC 14297</strain>
    </source>
</reference>
<evidence type="ECO:0000313" key="1">
    <source>
        <dbReference type="EMBL" id="GEC15186.1"/>
    </source>
</evidence>
<dbReference type="Proteomes" id="UP000318825">
    <property type="component" value="Unassembled WGS sequence"/>
</dbReference>
<dbReference type="EMBL" id="BJNF01000026">
    <property type="protein sequence ID" value="GEC15186.1"/>
    <property type="molecule type" value="Genomic_DNA"/>
</dbReference>
<proteinExistence type="predicted"/>
<evidence type="ECO:0000313" key="2">
    <source>
        <dbReference type="Proteomes" id="UP000318825"/>
    </source>
</evidence>
<protein>
    <submittedName>
        <fullName evidence="1">Uncharacterized protein</fullName>
    </submittedName>
</protein>
<comment type="caution">
    <text evidence="1">The sequence shown here is derived from an EMBL/GenBank/DDBJ whole genome shotgun (WGS) entry which is preliminary data.</text>
</comment>
<dbReference type="OrthoDB" id="8265585at2"/>
<dbReference type="AlphaFoldDB" id="A0A4Y3WD65"/>
<dbReference type="RefSeq" id="WP_141382921.1">
    <property type="nucleotide sequence ID" value="NZ_BJNF01000026.1"/>
</dbReference>
<sequence>MRNRPSPAFVAKVLDALPQDGGPISSRGVFLAIGEISTPSYVRIVLRQLAIAGRVIAAGPSGQRVYRRPPAQQEVT</sequence>
<gene>
    <name evidence="1" type="ORF">NWI01_10780</name>
</gene>
<organism evidence="1 2">
    <name type="scientific">Nitrobacter winogradskyi</name>
    <name type="common">Nitrobacter agilis</name>
    <dbReference type="NCBI Taxonomy" id="913"/>
    <lineage>
        <taxon>Bacteria</taxon>
        <taxon>Pseudomonadati</taxon>
        <taxon>Pseudomonadota</taxon>
        <taxon>Alphaproteobacteria</taxon>
        <taxon>Hyphomicrobiales</taxon>
        <taxon>Nitrobacteraceae</taxon>
        <taxon>Nitrobacter</taxon>
    </lineage>
</organism>
<name>A0A4Y3WD65_NITWI</name>
<accession>A0A4Y3WD65</accession>